<reference evidence="1 2" key="1">
    <citation type="submission" date="2020-01" db="EMBL/GenBank/DDBJ databases">
        <title>Jiella pacifica sp. nov.</title>
        <authorList>
            <person name="Xue Z."/>
            <person name="Zhu S."/>
            <person name="Chen J."/>
            <person name="Yang J."/>
        </authorList>
    </citation>
    <scope>NUCLEOTIDE SEQUENCE [LARGE SCALE GENOMIC DNA]</scope>
    <source>
        <strain evidence="1 2">40Bstr34</strain>
    </source>
</reference>
<evidence type="ECO:0000313" key="1">
    <source>
        <dbReference type="EMBL" id="NDW07932.1"/>
    </source>
</evidence>
<organism evidence="1 2">
    <name type="scientific">Jiella pacifica</name>
    <dbReference type="NCBI Taxonomy" id="2696469"/>
    <lineage>
        <taxon>Bacteria</taxon>
        <taxon>Pseudomonadati</taxon>
        <taxon>Pseudomonadota</taxon>
        <taxon>Alphaproteobacteria</taxon>
        <taxon>Hyphomicrobiales</taxon>
        <taxon>Aurantimonadaceae</taxon>
        <taxon>Jiella</taxon>
    </lineage>
</organism>
<dbReference type="AlphaFoldDB" id="A0A6N9TBI3"/>
<dbReference type="Proteomes" id="UP000469011">
    <property type="component" value="Unassembled WGS sequence"/>
</dbReference>
<accession>A0A6N9TBI3</accession>
<comment type="caution">
    <text evidence="1">The sequence shown here is derived from an EMBL/GenBank/DDBJ whole genome shotgun (WGS) entry which is preliminary data.</text>
</comment>
<evidence type="ECO:0000313" key="2">
    <source>
        <dbReference type="Proteomes" id="UP000469011"/>
    </source>
</evidence>
<protein>
    <submittedName>
        <fullName evidence="1">Uncharacterized protein</fullName>
    </submittedName>
</protein>
<dbReference type="EMBL" id="JAAAMG010000046">
    <property type="protein sequence ID" value="NDW07932.1"/>
    <property type="molecule type" value="Genomic_DNA"/>
</dbReference>
<dbReference type="RefSeq" id="WP_163466384.1">
    <property type="nucleotide sequence ID" value="NZ_JAAAMG010000046.1"/>
</dbReference>
<sequence>MKIQEAWDKRLLGRAPAIKELKACNDDLQADVEVIRANSAAYQAANRKPYAVYGLSTMHRYLQIDEDS</sequence>
<gene>
    <name evidence="1" type="ORF">GTK09_26405</name>
</gene>
<keyword evidence="2" id="KW-1185">Reference proteome</keyword>
<proteinExistence type="predicted"/>
<name>A0A6N9TBI3_9HYPH</name>